<accession>A0ABT8N9R7</accession>
<evidence type="ECO:0000259" key="1">
    <source>
        <dbReference type="Pfam" id="PF17836"/>
    </source>
</evidence>
<dbReference type="EMBL" id="JAUJWU010000001">
    <property type="protein sequence ID" value="MDN7244634.1"/>
    <property type="molecule type" value="Genomic_DNA"/>
</dbReference>
<dbReference type="CDD" id="cd03360">
    <property type="entry name" value="LbH_AT_putative"/>
    <property type="match status" value="1"/>
</dbReference>
<dbReference type="SUPFAM" id="SSF51161">
    <property type="entry name" value="Trimeric LpxA-like enzymes"/>
    <property type="match status" value="1"/>
</dbReference>
<dbReference type="PANTHER" id="PTHR43300">
    <property type="entry name" value="ACETYLTRANSFERASE"/>
    <property type="match status" value="1"/>
</dbReference>
<dbReference type="RefSeq" id="WP_301855087.1">
    <property type="nucleotide sequence ID" value="NZ_JAUJWU010000001.1"/>
</dbReference>
<organism evidence="2 3">
    <name type="scientific">Planococcus shenhongbingii</name>
    <dbReference type="NCBI Taxonomy" id="3058398"/>
    <lineage>
        <taxon>Bacteria</taxon>
        <taxon>Bacillati</taxon>
        <taxon>Bacillota</taxon>
        <taxon>Bacilli</taxon>
        <taxon>Bacillales</taxon>
        <taxon>Caryophanaceae</taxon>
        <taxon>Planococcus</taxon>
    </lineage>
</organism>
<evidence type="ECO:0000313" key="2">
    <source>
        <dbReference type="EMBL" id="MDN7244634.1"/>
    </source>
</evidence>
<gene>
    <name evidence="2" type="ORF">QWY13_03930</name>
</gene>
<dbReference type="InterPro" id="IPR011004">
    <property type="entry name" value="Trimer_LpxA-like_sf"/>
</dbReference>
<dbReference type="InterPro" id="IPR020019">
    <property type="entry name" value="AcTrfase_PglD-like"/>
</dbReference>
<name>A0ABT8N9R7_9BACL</name>
<dbReference type="Gene3D" id="2.160.10.10">
    <property type="entry name" value="Hexapeptide repeat proteins"/>
    <property type="match status" value="1"/>
</dbReference>
<dbReference type="InterPro" id="IPR041561">
    <property type="entry name" value="PglD_N"/>
</dbReference>
<dbReference type="Pfam" id="PF00132">
    <property type="entry name" value="Hexapep"/>
    <property type="match status" value="1"/>
</dbReference>
<dbReference type="InterPro" id="IPR050179">
    <property type="entry name" value="Trans_hexapeptide_repeat"/>
</dbReference>
<dbReference type="InterPro" id="IPR001451">
    <property type="entry name" value="Hexapep"/>
</dbReference>
<dbReference type="Pfam" id="PF17836">
    <property type="entry name" value="PglD_N"/>
    <property type="match status" value="1"/>
</dbReference>
<comment type="caution">
    <text evidence="2">The sequence shown here is derived from an EMBL/GenBank/DDBJ whole genome shotgun (WGS) entry which is preliminary data.</text>
</comment>
<dbReference type="Gene3D" id="3.40.50.20">
    <property type="match status" value="1"/>
</dbReference>
<dbReference type="NCBIfam" id="TIGR03570">
    <property type="entry name" value="NeuD_NnaD"/>
    <property type="match status" value="1"/>
</dbReference>
<feature type="domain" description="PglD N-terminal" evidence="1">
    <location>
        <begin position="2"/>
        <end position="79"/>
    </location>
</feature>
<protein>
    <submittedName>
        <fullName evidence="2">Acetyltransferase</fullName>
    </submittedName>
</protein>
<dbReference type="Proteomes" id="UP001172142">
    <property type="component" value="Unassembled WGS sequence"/>
</dbReference>
<proteinExistence type="predicted"/>
<reference evidence="2 3" key="1">
    <citation type="submission" date="2023-07" db="EMBL/GenBank/DDBJ databases">
        <title>Novel species in genus Planococcus.</title>
        <authorList>
            <person name="Ning S."/>
        </authorList>
    </citation>
    <scope>NUCLEOTIDE SEQUENCE [LARGE SCALE GENOMIC DNA]</scope>
    <source>
        <strain evidence="2 3">N017</strain>
    </source>
</reference>
<dbReference type="PANTHER" id="PTHR43300:SF7">
    <property type="entry name" value="UDP-N-ACETYLBACILLOSAMINE N-ACETYLTRANSFERASE"/>
    <property type="match status" value="1"/>
</dbReference>
<sequence>MNILLIGDSGHAKVIADIVNSSGNKVVAKLDDKYAELFKEDGCWFGPVSEVSNLIEKEQAKVIVAIGANSVRRKIVERLALNADQYATAIHKDAIVSPSAVIGHGTVVMPGAVINAAAIVGDHAIINSRSVVEHDCVVGDYVHVSPGATVAGVAKLGEGVLIEAGASVTATKEIGRWSVVRAGSAVMGNIGEYTTVMGVPAREVTSEANELKL</sequence>
<keyword evidence="3" id="KW-1185">Reference proteome</keyword>
<evidence type="ECO:0000313" key="3">
    <source>
        <dbReference type="Proteomes" id="UP001172142"/>
    </source>
</evidence>